<dbReference type="Pfam" id="PF00078">
    <property type="entry name" value="RVT_1"/>
    <property type="match status" value="1"/>
</dbReference>
<dbReference type="InterPro" id="IPR000477">
    <property type="entry name" value="RT_dom"/>
</dbReference>
<proteinExistence type="predicted"/>
<evidence type="ECO:0000259" key="1">
    <source>
        <dbReference type="Pfam" id="PF00078"/>
    </source>
</evidence>
<dbReference type="PANTHER" id="PTHR46890">
    <property type="entry name" value="NON-LTR RETROLELEMENT REVERSE TRANSCRIPTASE-LIKE PROTEIN-RELATED"/>
    <property type="match status" value="1"/>
</dbReference>
<sequence length="221" mass="24527">MLELHDERRVLIPLSLIRTLESMDADEHLVEGVFDPTNDFVRGFGGGEPTDYDGLEGEDDGPLEVAPLAMAVPCSEEVRQWWGSYQFHDSASYVLANKIKALEADLKKWNVESFGNAEAVEVKDFRPISLVGGLYKIVAKVLANRLHMVLLKLVSPTQNAFVQGQQILDSVLIANEVLDSRLKQGTPGVMCKLDIEKAYDHVNSGFSHLPSSSEWVLTEMV</sequence>
<name>A0A2N9H9V5_FAGSY</name>
<dbReference type="InterPro" id="IPR052343">
    <property type="entry name" value="Retrotransposon-Effector_Assoc"/>
</dbReference>
<accession>A0A2N9H9V5</accession>
<gene>
    <name evidence="2" type="ORF">FSB_LOCUS36804</name>
</gene>
<evidence type="ECO:0000313" key="2">
    <source>
        <dbReference type="EMBL" id="SPD08922.1"/>
    </source>
</evidence>
<feature type="domain" description="Reverse transcriptase" evidence="1">
    <location>
        <begin position="122"/>
        <end position="203"/>
    </location>
</feature>
<reference evidence="2" key="1">
    <citation type="submission" date="2018-02" db="EMBL/GenBank/DDBJ databases">
        <authorList>
            <person name="Cohen D.B."/>
            <person name="Kent A.D."/>
        </authorList>
    </citation>
    <scope>NUCLEOTIDE SEQUENCE</scope>
</reference>
<dbReference type="EMBL" id="OIVN01003114">
    <property type="protein sequence ID" value="SPD08922.1"/>
    <property type="molecule type" value="Genomic_DNA"/>
</dbReference>
<dbReference type="AlphaFoldDB" id="A0A2N9H9V5"/>
<dbReference type="PANTHER" id="PTHR46890:SF50">
    <property type="entry name" value="RNA-DIRECTED DNA POLYMERASE, EUKARYOTA, REVERSE TRANSCRIPTASE ZINC-BINDING DOMAIN PROTEIN-RELATED"/>
    <property type="match status" value="1"/>
</dbReference>
<protein>
    <recommendedName>
        <fullName evidence="1">Reverse transcriptase domain-containing protein</fullName>
    </recommendedName>
</protein>
<organism evidence="2">
    <name type="scientific">Fagus sylvatica</name>
    <name type="common">Beechnut</name>
    <dbReference type="NCBI Taxonomy" id="28930"/>
    <lineage>
        <taxon>Eukaryota</taxon>
        <taxon>Viridiplantae</taxon>
        <taxon>Streptophyta</taxon>
        <taxon>Embryophyta</taxon>
        <taxon>Tracheophyta</taxon>
        <taxon>Spermatophyta</taxon>
        <taxon>Magnoliopsida</taxon>
        <taxon>eudicotyledons</taxon>
        <taxon>Gunneridae</taxon>
        <taxon>Pentapetalae</taxon>
        <taxon>rosids</taxon>
        <taxon>fabids</taxon>
        <taxon>Fagales</taxon>
        <taxon>Fagaceae</taxon>
        <taxon>Fagus</taxon>
    </lineage>
</organism>